<organism evidence="3">
    <name type="scientific">Caldithrix abyssi</name>
    <dbReference type="NCBI Taxonomy" id="187145"/>
    <lineage>
        <taxon>Bacteria</taxon>
        <taxon>Pseudomonadati</taxon>
        <taxon>Calditrichota</taxon>
        <taxon>Calditrichia</taxon>
        <taxon>Calditrichales</taxon>
        <taxon>Calditrichaceae</taxon>
        <taxon>Caldithrix</taxon>
    </lineage>
</organism>
<evidence type="ECO:0000256" key="1">
    <source>
        <dbReference type="SAM" id="MobiDB-lite"/>
    </source>
</evidence>
<dbReference type="EMBL" id="DRLI01000161">
    <property type="protein sequence ID" value="HHM02199.1"/>
    <property type="molecule type" value="Genomic_DNA"/>
</dbReference>
<gene>
    <name evidence="3" type="ORF">ENJ15_04245</name>
</gene>
<feature type="domain" description="PatA-like N-terminal" evidence="2">
    <location>
        <begin position="134"/>
        <end position="208"/>
    </location>
</feature>
<dbReference type="AlphaFoldDB" id="A0A7V5VF86"/>
<evidence type="ECO:0000259" key="2">
    <source>
        <dbReference type="Pfam" id="PF14332"/>
    </source>
</evidence>
<accession>A0A7V5VF86</accession>
<dbReference type="InterPro" id="IPR025497">
    <property type="entry name" value="PatA-like_N"/>
</dbReference>
<protein>
    <submittedName>
        <fullName evidence="3">DUF4388 domain-containing protein</fullName>
    </submittedName>
</protein>
<name>A0A7V5VF86_CALAY</name>
<dbReference type="PANTHER" id="PTHR36304:SF4">
    <property type="entry name" value="DUF4388 DOMAIN-CONTAINING PROTEIN"/>
    <property type="match status" value="1"/>
</dbReference>
<feature type="compositionally biased region" description="Acidic residues" evidence="1">
    <location>
        <begin position="496"/>
        <end position="507"/>
    </location>
</feature>
<dbReference type="PANTHER" id="PTHR36304">
    <property type="entry name" value="DOMAIN GTPASE-ACTIVATING PROTEIN, PUTATIVE-RELATED-RELATED"/>
    <property type="match status" value="1"/>
</dbReference>
<dbReference type="Pfam" id="PF14332">
    <property type="entry name" value="DUF4388"/>
    <property type="match status" value="1"/>
</dbReference>
<comment type="caution">
    <text evidence="3">The sequence shown here is derived from an EMBL/GenBank/DDBJ whole genome shotgun (WGS) entry which is preliminary data.</text>
</comment>
<dbReference type="Proteomes" id="UP000885771">
    <property type="component" value="Unassembled WGS sequence"/>
</dbReference>
<sequence length="514" mass="58488">MPSSSLAILDKDEKRLDYLQSVFKRDEYKVYASGEIQPFLNQLAQYPMAAILLEYSTLTDSDRGEIVRVFRQYDHNNIFIYNLPDDANRRLAFYELGARRVFDVSSPMEEIHYALKGPLKNFSGGVPGAELVSAGDLQEMPLKKLLSTMGQEERSGVLRLFSRQIAGKIYFKQGFPIHAQVGMHEGERALMHMLFWPEGSFRFSAKMSYNGSGTVAISHVALLIAAEKIRRRFAVNISYLGSLQATVRVQYAGDLKQSGLPVDEAFIDLIQRPVMIRKILENPVYTNFETVEKLNLLLKNGYLHVYDEEKKRERSGEHVETAAVGVSASPESEFSAKMIRHFNLEEKARPYVLPVLSAHGTEGGRFIQTLFNAADEIYQGLLTLDQHRGCLLESLAINEQIIDDVEERKDDLIGFVYVLDDSVYERLDYTRYILGKMRQMYPLPVIILFPEDQENAEVLKGKLNIPEEYPLMSASLDDREQLQEAILNMALYEPPEKEENDEDDTVGEEVTPNA</sequence>
<evidence type="ECO:0000313" key="3">
    <source>
        <dbReference type="EMBL" id="HHM02199.1"/>
    </source>
</evidence>
<feature type="region of interest" description="Disordered" evidence="1">
    <location>
        <begin position="490"/>
        <end position="514"/>
    </location>
</feature>
<proteinExistence type="predicted"/>
<reference evidence="3" key="1">
    <citation type="journal article" date="2020" name="mSystems">
        <title>Genome- and Community-Level Interaction Insights into Carbon Utilization and Element Cycling Functions of Hydrothermarchaeota in Hydrothermal Sediment.</title>
        <authorList>
            <person name="Zhou Z."/>
            <person name="Liu Y."/>
            <person name="Xu W."/>
            <person name="Pan J."/>
            <person name="Luo Z.H."/>
            <person name="Li M."/>
        </authorList>
    </citation>
    <scope>NUCLEOTIDE SEQUENCE [LARGE SCALE GENOMIC DNA]</scope>
    <source>
        <strain evidence="3">HyVt-460</strain>
    </source>
</reference>